<dbReference type="Proteomes" id="UP000678016">
    <property type="component" value="Chromosome"/>
</dbReference>
<name>A0ABX8BYN6_9ACTN</name>
<proteinExistence type="predicted"/>
<gene>
    <name evidence="1" type="ORF">KGD83_17245</name>
</gene>
<organism evidence="1 2">
    <name type="scientific">Nocardiopsis akebiae</name>
    <dbReference type="NCBI Taxonomy" id="2831968"/>
    <lineage>
        <taxon>Bacteria</taxon>
        <taxon>Bacillati</taxon>
        <taxon>Actinomycetota</taxon>
        <taxon>Actinomycetes</taxon>
        <taxon>Streptosporangiales</taxon>
        <taxon>Nocardiopsidaceae</taxon>
        <taxon>Nocardiopsis</taxon>
    </lineage>
</organism>
<accession>A0ABX8BYN6</accession>
<evidence type="ECO:0000313" key="2">
    <source>
        <dbReference type="Proteomes" id="UP000678016"/>
    </source>
</evidence>
<sequence>MRATALNAAFAGLEADFLMTGDRERTEAALEDLCAWTDSRVAGARPGG</sequence>
<protein>
    <submittedName>
        <fullName evidence="1">Uncharacterized protein</fullName>
    </submittedName>
</protein>
<evidence type="ECO:0000313" key="1">
    <source>
        <dbReference type="EMBL" id="QUX27087.1"/>
    </source>
</evidence>
<dbReference type="RefSeq" id="WP_212640172.1">
    <property type="nucleotide sequence ID" value="NZ_CP074132.1"/>
</dbReference>
<reference evidence="2" key="1">
    <citation type="submission" date="2021-05" db="EMBL/GenBank/DDBJ databases">
        <title>Direct Submission.</title>
        <authorList>
            <person name="Li K."/>
            <person name="Gao J."/>
        </authorList>
    </citation>
    <scope>NUCLEOTIDE SEQUENCE [LARGE SCALE GENOMIC DNA]</scope>
    <source>
        <strain evidence="2">HDS12</strain>
    </source>
</reference>
<dbReference type="EMBL" id="CP074132">
    <property type="protein sequence ID" value="QUX27087.1"/>
    <property type="molecule type" value="Genomic_DNA"/>
</dbReference>
<keyword evidence="2" id="KW-1185">Reference proteome</keyword>